<protein>
    <submittedName>
        <fullName evidence="1">Putative LOC100120886 [Nasonia vitripennis]</fullName>
    </submittedName>
</protein>
<dbReference type="AlphaFoldDB" id="A0A0K2VFA7"/>
<organism evidence="1">
    <name type="scientific">Lepeophtheirus salmonis</name>
    <name type="common">Salmon louse</name>
    <name type="synonym">Caligus salmonis</name>
    <dbReference type="NCBI Taxonomy" id="72036"/>
    <lineage>
        <taxon>Eukaryota</taxon>
        <taxon>Metazoa</taxon>
        <taxon>Ecdysozoa</taxon>
        <taxon>Arthropoda</taxon>
        <taxon>Crustacea</taxon>
        <taxon>Multicrustacea</taxon>
        <taxon>Hexanauplia</taxon>
        <taxon>Copepoda</taxon>
        <taxon>Siphonostomatoida</taxon>
        <taxon>Caligidae</taxon>
        <taxon>Lepeophtheirus</taxon>
    </lineage>
</organism>
<reference evidence="1" key="1">
    <citation type="submission" date="2014-05" db="EMBL/GenBank/DDBJ databases">
        <authorList>
            <person name="Chronopoulou M."/>
        </authorList>
    </citation>
    <scope>NUCLEOTIDE SEQUENCE</scope>
    <source>
        <tissue evidence="1">Whole organism</tissue>
    </source>
</reference>
<dbReference type="EMBL" id="HACA01031793">
    <property type="protein sequence ID" value="CDW49154.1"/>
    <property type="molecule type" value="Transcribed_RNA"/>
</dbReference>
<sequence length="249" mass="27149">MAPSYRGLSLFNVVRFRNIPCIGFPLNGTCYTEEDCQTRGGVQSGTCASGYGVCCSFSLNCGGMNSENCTYLVNNNPSPGACTYTICKKSNWVCRIRLDFADFRIGAPVSVATVDAGAVGDCVTDQFSVTSRNMGSPIICGMNSGQHSNLLIQLKLIFKSLLLSLSSQKVIVDADDNCNVVSFAIGAAAVPLRSWNIKVTQYNCDDNLSPGGKSLFVLCNLIVFVFFRSSWMLAILHREYRSFQKLQFP</sequence>
<proteinExistence type="predicted"/>
<accession>A0A0K2VFA7</accession>
<evidence type="ECO:0000313" key="1">
    <source>
        <dbReference type="EMBL" id="CDW49154.1"/>
    </source>
</evidence>
<dbReference type="PANTHER" id="PTHR33236">
    <property type="entry name" value="INTRAFLAGELLAR TRANSPORT PROTEIN 122 FAMILY PROTEIN-RELATED"/>
    <property type="match status" value="1"/>
</dbReference>
<dbReference type="PANTHER" id="PTHR33236:SF11">
    <property type="entry name" value="CUB DOMAIN-CONTAINING PROTEIN"/>
    <property type="match status" value="1"/>
</dbReference>
<dbReference type="OrthoDB" id="6344756at2759"/>
<name>A0A0K2VFA7_LEPSM</name>